<comment type="caution">
    <text evidence="1">The sequence shown here is derived from an EMBL/GenBank/DDBJ whole genome shotgun (WGS) entry which is preliminary data.</text>
</comment>
<protein>
    <submittedName>
        <fullName evidence="1">Uncharacterized protein</fullName>
    </submittedName>
</protein>
<organism evidence="1 2">
    <name type="scientific">Chlamydia pecorum</name>
    <dbReference type="NCBI Taxonomy" id="85991"/>
    <lineage>
        <taxon>Bacteria</taxon>
        <taxon>Pseudomonadati</taxon>
        <taxon>Chlamydiota</taxon>
        <taxon>Chlamydiia</taxon>
        <taxon>Chlamydiales</taxon>
        <taxon>Chlamydiaceae</taxon>
        <taxon>Chlamydia/Chlamydophila group</taxon>
        <taxon>Chlamydia</taxon>
    </lineage>
</organism>
<evidence type="ECO:0000313" key="1">
    <source>
        <dbReference type="EMBL" id="KTF29139.1"/>
    </source>
</evidence>
<dbReference type="EMBL" id="LFRH01000001">
    <property type="protein sequence ID" value="KTF29139.1"/>
    <property type="molecule type" value="Genomic_DNA"/>
</dbReference>
<accession>A0AA40PQX7</accession>
<name>A0AA40PQX7_9CHLA</name>
<dbReference type="RefSeq" id="WP_041467007.1">
    <property type="nucleotide sequence ID" value="NZ_CP085634.1"/>
</dbReference>
<evidence type="ECO:0000313" key="2">
    <source>
        <dbReference type="Proteomes" id="UP000054301"/>
    </source>
</evidence>
<gene>
    <name evidence="1" type="ORF">cpL1_0350</name>
</gene>
<dbReference type="Proteomes" id="UP000054301">
    <property type="component" value="Unassembled WGS sequence"/>
</dbReference>
<dbReference type="AlphaFoldDB" id="A0AA40PQX7"/>
<proteinExistence type="predicted"/>
<reference evidence="1 2" key="1">
    <citation type="submission" date="2015-06" db="EMBL/GenBank/DDBJ databases">
        <title>More than comparative genomics: Whole genome sequencing reveals elusive C. pecorum plasmid and re-evaluates genetic differences and phylogenetic relationships between C. pecorum from pig, cattle, sheep and koala hosts.</title>
        <authorList>
            <person name="Jelocnik M."/>
            <person name="Bachmann N.L."/>
            <person name="Kaltenboeck B."/>
            <person name="Waugh C."/>
            <person name="Woolford L."/>
            <person name="Speight N."/>
            <person name="Gillett A."/>
            <person name="Higgins D."/>
            <person name="Flanagan C."/>
            <person name="Myers G."/>
            <person name="Timms P."/>
            <person name="Polkinghorne A."/>
        </authorList>
    </citation>
    <scope>NUCLEOTIDE SEQUENCE [LARGE SCALE GENOMIC DNA]</scope>
    <source>
        <strain evidence="1 2">L1</strain>
    </source>
</reference>
<sequence length="62" mass="7225">MKWFRCVILSLLLNFIRGDLRYEGELHKGLEGPIQGILNDFPKQEIIEPVRAEGQVWSEGWV</sequence>